<keyword evidence="4" id="KW-0548">Nucleotidyltransferase</keyword>
<dbReference type="Pfam" id="PF19263">
    <property type="entry name" value="DUF5906"/>
    <property type="match status" value="1"/>
</dbReference>
<dbReference type="Pfam" id="PF03288">
    <property type="entry name" value="Pox_D5"/>
    <property type="match status" value="1"/>
</dbReference>
<dbReference type="PANTHER" id="PTHR30313:SF2">
    <property type="entry name" value="DNA PRIMASE"/>
    <property type="match status" value="1"/>
</dbReference>
<dbReference type="InterPro" id="IPR006500">
    <property type="entry name" value="Helicase_put_C_phage/plasmid"/>
</dbReference>
<dbReference type="PANTHER" id="PTHR30313">
    <property type="entry name" value="DNA PRIMASE"/>
    <property type="match status" value="1"/>
</dbReference>
<keyword evidence="7" id="KW-0067">ATP-binding</keyword>
<dbReference type="InterPro" id="IPR014818">
    <property type="entry name" value="Phage/plasmid_primase_P4_C"/>
</dbReference>
<dbReference type="PROSITE" id="PS51206">
    <property type="entry name" value="SF3_HELICASE_1"/>
    <property type="match status" value="1"/>
</dbReference>
<evidence type="ECO:0000313" key="10">
    <source>
        <dbReference type="EMBL" id="DAE12260.1"/>
    </source>
</evidence>
<dbReference type="Pfam" id="PF08706">
    <property type="entry name" value="D5_N"/>
    <property type="match status" value="1"/>
</dbReference>
<evidence type="ECO:0000256" key="2">
    <source>
        <dbReference type="ARBA" id="ARBA00022515"/>
    </source>
</evidence>
<dbReference type="GO" id="GO:0008270">
    <property type="term" value="F:zinc ion binding"/>
    <property type="evidence" value="ECO:0007669"/>
    <property type="project" value="InterPro"/>
</dbReference>
<dbReference type="InterPro" id="IPR006171">
    <property type="entry name" value="TOPRIM_dom"/>
</dbReference>
<dbReference type="NCBIfam" id="TIGR01613">
    <property type="entry name" value="primase_Cterm"/>
    <property type="match status" value="1"/>
</dbReference>
<feature type="domain" description="SF3 helicase" evidence="9">
    <location>
        <begin position="508"/>
        <end position="662"/>
    </location>
</feature>
<keyword evidence="5" id="KW-0235">DNA replication</keyword>
<keyword evidence="10" id="KW-0378">Hydrolase</keyword>
<dbReference type="Gene3D" id="3.40.1360.10">
    <property type="match status" value="1"/>
</dbReference>
<dbReference type="Gene3D" id="3.90.580.10">
    <property type="entry name" value="Zinc finger, CHC2-type domain"/>
    <property type="match status" value="1"/>
</dbReference>
<organism evidence="10">
    <name type="scientific">Siphoviridae sp. ctMgg26</name>
    <dbReference type="NCBI Taxonomy" id="2825462"/>
    <lineage>
        <taxon>Viruses</taxon>
        <taxon>Duplodnaviria</taxon>
        <taxon>Heunggongvirae</taxon>
        <taxon>Uroviricota</taxon>
        <taxon>Caudoviricetes</taxon>
    </lineage>
</organism>
<dbReference type="SUPFAM" id="SSF52540">
    <property type="entry name" value="P-loop containing nucleoside triphosphate hydrolases"/>
    <property type="match status" value="1"/>
</dbReference>
<keyword evidence="10" id="KW-0347">Helicase</keyword>
<dbReference type="InterPro" id="IPR034151">
    <property type="entry name" value="TOPRIM_DnaG_bac"/>
</dbReference>
<dbReference type="InterPro" id="IPR036977">
    <property type="entry name" value="DNA_primase_Znf_CHC2"/>
</dbReference>
<sequence length="798" mass="91486">MDTQLIKDRMTCVEYAIRNGIGISKSGDRCKSPLRNDATNKSSFVVFDQHWIDYGSGEGGDVIDLHAELKCNGDRGMAIRELADMVGIYSEKAFDYWKQSTQGLCNLIETWHENLRPEDIEYLHSRKISDQTIKELKIGYTGKGTTIKKDGVNLQGFGTNRIVIPTFKNGYVCSWTARAIGGAKPKYLKPPNNEFSQSVPWGLNTLNRESNAVYIAEGTFDALSIYQSGLPVLATMGGHFSGKSLNIVYDACKKFDYAVLTFDNDEAGRNFTEKLCKHFFKKRIQCKIAEIPQNFKDISEYYQSGGKIKDLKMQDSILYLANLYSEKKEFREFAFSAARFYDRADIAEMFNFVRQKETFNNSWLTEVEKSCYKCPPEALIVENIIKTHQLLYVNAVGFYEYMPKGKWDLLPEEVINGYISDALGVFQSGSKIEPIKKLLRPKILTTIEFDKKNVINFINGTLELDTGVFREHRSNDFCSMQMTYPYLPNAKAEKFLTFLSQITASDPKREELLQEIAGYVLFPDCRYEKMFVFCGEGGNGKTIFTKILTALFGTANVTNIPPNRLTESFDRIHLRNSLVNIAGEIKSDVSGAEEILKQLVSMEQIQACYKGKDNIKFFSRAKMIFCCNGQLKSSDTSAGLERRLSIINFPCKFRENPNPDDPMEFKADVMLESKLLNELPGIFNWAYEGYKLLLSVGYFTETDEHVEMINNFKRASSPIVEFFENMKDEGLPKIILKHDLYVCYRDWCLKSGHSRPRSEVSFHMEFQRVSERTYERYEKSIWTDGKPKKERGYKLLKT</sequence>
<dbReference type="SMART" id="SM00493">
    <property type="entry name" value="TOPRIM"/>
    <property type="match status" value="1"/>
</dbReference>
<dbReference type="InterPro" id="IPR004968">
    <property type="entry name" value="DNA_primase/NTPase_C"/>
</dbReference>
<dbReference type="InterPro" id="IPR014015">
    <property type="entry name" value="Helicase_SF3_DNA-vir"/>
</dbReference>
<name>A0A8S5Q165_9CAUD</name>
<evidence type="ECO:0000256" key="8">
    <source>
        <dbReference type="ARBA" id="ARBA00023163"/>
    </source>
</evidence>
<accession>A0A8S5Q165</accession>
<protein>
    <submittedName>
        <fullName evidence="10">DsDNA helicase</fullName>
    </submittedName>
</protein>
<evidence type="ECO:0000256" key="1">
    <source>
        <dbReference type="ARBA" id="ARBA00022478"/>
    </source>
</evidence>
<dbReference type="SUPFAM" id="SSF57783">
    <property type="entry name" value="Zinc beta-ribbon"/>
    <property type="match status" value="1"/>
</dbReference>
<evidence type="ECO:0000256" key="7">
    <source>
        <dbReference type="ARBA" id="ARBA00022840"/>
    </source>
</evidence>
<evidence type="ECO:0000259" key="9">
    <source>
        <dbReference type="PROSITE" id="PS51206"/>
    </source>
</evidence>
<reference evidence="10" key="1">
    <citation type="journal article" date="2021" name="Proc. Natl. Acad. Sci. U.S.A.">
        <title>A Catalog of Tens of Thousands of Viruses from Human Metagenomes Reveals Hidden Associations with Chronic Diseases.</title>
        <authorList>
            <person name="Tisza M.J."/>
            <person name="Buck C.B."/>
        </authorList>
    </citation>
    <scope>NUCLEOTIDE SEQUENCE</scope>
    <source>
        <strain evidence="10">CtMgg26</strain>
    </source>
</reference>
<dbReference type="GO" id="GO:0000428">
    <property type="term" value="C:DNA-directed RNA polymerase complex"/>
    <property type="evidence" value="ECO:0007669"/>
    <property type="project" value="UniProtKB-KW"/>
</dbReference>
<keyword evidence="8" id="KW-0804">Transcription</keyword>
<dbReference type="InterPro" id="IPR045455">
    <property type="entry name" value="NrS-1_pol-like_helicase"/>
</dbReference>
<dbReference type="EMBL" id="BK015546">
    <property type="protein sequence ID" value="DAE12260.1"/>
    <property type="molecule type" value="Genomic_DNA"/>
</dbReference>
<keyword evidence="2" id="KW-0639">Primosome</keyword>
<dbReference type="GO" id="GO:0004386">
    <property type="term" value="F:helicase activity"/>
    <property type="evidence" value="ECO:0007669"/>
    <property type="project" value="UniProtKB-KW"/>
</dbReference>
<dbReference type="SUPFAM" id="SSF56731">
    <property type="entry name" value="DNA primase core"/>
    <property type="match status" value="1"/>
</dbReference>
<dbReference type="GO" id="GO:0006269">
    <property type="term" value="P:DNA replication, synthesis of primer"/>
    <property type="evidence" value="ECO:0007669"/>
    <property type="project" value="UniProtKB-KW"/>
</dbReference>
<dbReference type="InterPro" id="IPR050219">
    <property type="entry name" value="DnaG_primase"/>
</dbReference>
<keyword evidence="6" id="KW-0547">Nucleotide-binding</keyword>
<dbReference type="InterPro" id="IPR027417">
    <property type="entry name" value="P-loop_NTPase"/>
</dbReference>
<dbReference type="Gene3D" id="3.40.50.300">
    <property type="entry name" value="P-loop containing nucleotide triphosphate hydrolases"/>
    <property type="match status" value="1"/>
</dbReference>
<keyword evidence="3" id="KW-0808">Transferase</keyword>
<dbReference type="GO" id="GO:0016779">
    <property type="term" value="F:nucleotidyltransferase activity"/>
    <property type="evidence" value="ECO:0007669"/>
    <property type="project" value="UniProtKB-KW"/>
</dbReference>
<dbReference type="Pfam" id="PF13155">
    <property type="entry name" value="Toprim_2"/>
    <property type="match status" value="1"/>
</dbReference>
<dbReference type="GO" id="GO:0003677">
    <property type="term" value="F:DNA binding"/>
    <property type="evidence" value="ECO:0007669"/>
    <property type="project" value="InterPro"/>
</dbReference>
<keyword evidence="1" id="KW-0240">DNA-directed RNA polymerase</keyword>
<proteinExistence type="predicted"/>
<dbReference type="GO" id="GO:0005524">
    <property type="term" value="F:ATP binding"/>
    <property type="evidence" value="ECO:0007669"/>
    <property type="project" value="UniProtKB-KW"/>
</dbReference>
<evidence type="ECO:0000256" key="6">
    <source>
        <dbReference type="ARBA" id="ARBA00022741"/>
    </source>
</evidence>
<evidence type="ECO:0000256" key="3">
    <source>
        <dbReference type="ARBA" id="ARBA00022679"/>
    </source>
</evidence>
<evidence type="ECO:0000256" key="5">
    <source>
        <dbReference type="ARBA" id="ARBA00022705"/>
    </source>
</evidence>
<evidence type="ECO:0000256" key="4">
    <source>
        <dbReference type="ARBA" id="ARBA00022695"/>
    </source>
</evidence>
<dbReference type="CDD" id="cd03364">
    <property type="entry name" value="TOPRIM_DnaG_primases"/>
    <property type="match status" value="1"/>
</dbReference>